<keyword evidence="5 13" id="KW-0812">Transmembrane</keyword>
<dbReference type="Pfam" id="PF12796">
    <property type="entry name" value="Ank_2"/>
    <property type="match status" value="2"/>
</dbReference>
<dbReference type="SMART" id="SM00248">
    <property type="entry name" value="ANK"/>
    <property type="match status" value="4"/>
</dbReference>
<evidence type="ECO:0000256" key="6">
    <source>
        <dbReference type="ARBA" id="ARBA00022723"/>
    </source>
</evidence>
<dbReference type="GO" id="GO:0005886">
    <property type="term" value="C:plasma membrane"/>
    <property type="evidence" value="ECO:0007669"/>
    <property type="project" value="UniProtKB-SubCell"/>
</dbReference>
<dbReference type="Gene3D" id="1.25.40.20">
    <property type="entry name" value="Ankyrin repeat-containing domain"/>
    <property type="match status" value="1"/>
</dbReference>
<evidence type="ECO:0000256" key="13">
    <source>
        <dbReference type="SAM" id="Phobius"/>
    </source>
</evidence>
<dbReference type="PANTHER" id="PTHR43221:SF1">
    <property type="entry name" value="PROTEASE HTPX"/>
    <property type="match status" value="1"/>
</dbReference>
<evidence type="ECO:0000256" key="9">
    <source>
        <dbReference type="ARBA" id="ARBA00022989"/>
    </source>
</evidence>
<dbReference type="InterPro" id="IPR001915">
    <property type="entry name" value="Peptidase_M48"/>
</dbReference>
<keyword evidence="3" id="KW-1003">Cell membrane</keyword>
<keyword evidence="8" id="KW-0862">Zinc</keyword>
<comment type="cofactor">
    <cofactor evidence="1">
        <name>Zn(2+)</name>
        <dbReference type="ChEBI" id="CHEBI:29105"/>
    </cofactor>
</comment>
<feature type="transmembrane region" description="Helical" evidence="13">
    <location>
        <begin position="261"/>
        <end position="282"/>
    </location>
</feature>
<dbReference type="CDD" id="cd07325">
    <property type="entry name" value="M48_Ste24p_like"/>
    <property type="match status" value="1"/>
</dbReference>
<dbReference type="Pfam" id="PF01435">
    <property type="entry name" value="Peptidase_M48"/>
    <property type="match status" value="2"/>
</dbReference>
<organism evidence="15 16">
    <name type="scientific">Guptibacillus hwajinpoensis</name>
    <dbReference type="NCBI Taxonomy" id="208199"/>
    <lineage>
        <taxon>Bacteria</taxon>
        <taxon>Bacillati</taxon>
        <taxon>Bacillota</taxon>
        <taxon>Bacilli</taxon>
        <taxon>Bacillales</taxon>
        <taxon>Guptibacillaceae</taxon>
        <taxon>Guptibacillus</taxon>
    </lineage>
</organism>
<dbReference type="PROSITE" id="PS50297">
    <property type="entry name" value="ANK_REP_REGION"/>
    <property type="match status" value="2"/>
</dbReference>
<dbReference type="EMBL" id="WMEY01000004">
    <property type="protein sequence ID" value="MYL64663.1"/>
    <property type="molecule type" value="Genomic_DNA"/>
</dbReference>
<dbReference type="Proteomes" id="UP000447833">
    <property type="component" value="Unassembled WGS sequence"/>
</dbReference>
<dbReference type="AlphaFoldDB" id="A0A845F1A5"/>
<keyword evidence="7" id="KW-0378">Hydrolase</keyword>
<evidence type="ECO:0000313" key="15">
    <source>
        <dbReference type="EMBL" id="MYL64663.1"/>
    </source>
</evidence>
<feature type="repeat" description="ANK" evidence="12">
    <location>
        <begin position="338"/>
        <end position="371"/>
    </location>
</feature>
<dbReference type="InterPro" id="IPR002110">
    <property type="entry name" value="Ankyrin_rpt"/>
</dbReference>
<evidence type="ECO:0000256" key="5">
    <source>
        <dbReference type="ARBA" id="ARBA00022692"/>
    </source>
</evidence>
<evidence type="ECO:0000256" key="12">
    <source>
        <dbReference type="PROSITE-ProRule" id="PRU00023"/>
    </source>
</evidence>
<dbReference type="GO" id="GO:0004222">
    <property type="term" value="F:metalloendopeptidase activity"/>
    <property type="evidence" value="ECO:0007669"/>
    <property type="project" value="InterPro"/>
</dbReference>
<dbReference type="InterPro" id="IPR036770">
    <property type="entry name" value="Ankyrin_rpt-contain_sf"/>
</dbReference>
<dbReference type="Gene3D" id="3.30.2010.10">
    <property type="entry name" value="Metalloproteases ('zincins'), catalytic domain"/>
    <property type="match status" value="1"/>
</dbReference>
<dbReference type="GO" id="GO:0006508">
    <property type="term" value="P:proteolysis"/>
    <property type="evidence" value="ECO:0007669"/>
    <property type="project" value="UniProtKB-KW"/>
</dbReference>
<proteinExistence type="predicted"/>
<evidence type="ECO:0000256" key="11">
    <source>
        <dbReference type="ARBA" id="ARBA00023136"/>
    </source>
</evidence>
<evidence type="ECO:0000313" key="16">
    <source>
        <dbReference type="Proteomes" id="UP000447833"/>
    </source>
</evidence>
<name>A0A845F1A5_9BACL</name>
<keyword evidence="6" id="KW-0479">Metal-binding</keyword>
<dbReference type="PROSITE" id="PS50088">
    <property type="entry name" value="ANK_REPEAT"/>
    <property type="match status" value="2"/>
</dbReference>
<comment type="subcellular location">
    <subcellularLocation>
        <location evidence="2">Cell membrane</location>
        <topology evidence="2">Multi-pass membrane protein</topology>
    </subcellularLocation>
</comment>
<dbReference type="PANTHER" id="PTHR43221">
    <property type="entry name" value="PROTEASE HTPX"/>
    <property type="match status" value="1"/>
</dbReference>
<keyword evidence="4 15" id="KW-0645">Protease</keyword>
<dbReference type="InterPro" id="IPR050083">
    <property type="entry name" value="HtpX_protease"/>
</dbReference>
<feature type="domain" description="Peptidase M48" evidence="14">
    <location>
        <begin position="160"/>
        <end position="243"/>
    </location>
</feature>
<accession>A0A845F1A5</accession>
<keyword evidence="10 15" id="KW-0482">Metalloprotease</keyword>
<feature type="transmembrane region" description="Helical" evidence="13">
    <location>
        <begin position="16"/>
        <end position="49"/>
    </location>
</feature>
<keyword evidence="9 13" id="KW-1133">Transmembrane helix</keyword>
<gene>
    <name evidence="15" type="ORF">GLW07_14995</name>
</gene>
<comment type="caution">
    <text evidence="15">The sequence shown here is derived from an EMBL/GenBank/DDBJ whole genome shotgun (WGS) entry which is preliminary data.</text>
</comment>
<feature type="repeat" description="ANK" evidence="12">
    <location>
        <begin position="372"/>
        <end position="404"/>
    </location>
</feature>
<evidence type="ECO:0000256" key="4">
    <source>
        <dbReference type="ARBA" id="ARBA00022670"/>
    </source>
</evidence>
<evidence type="ECO:0000256" key="7">
    <source>
        <dbReference type="ARBA" id="ARBA00022801"/>
    </source>
</evidence>
<dbReference type="SUPFAM" id="SSF48403">
    <property type="entry name" value="Ankyrin repeat"/>
    <property type="match status" value="1"/>
</dbReference>
<evidence type="ECO:0000256" key="8">
    <source>
        <dbReference type="ARBA" id="ARBA00022833"/>
    </source>
</evidence>
<protein>
    <submittedName>
        <fullName evidence="15">M48 family metalloprotease</fullName>
    </submittedName>
</protein>
<reference evidence="15 16" key="1">
    <citation type="submission" date="2019-11" db="EMBL/GenBank/DDBJ databases">
        <title>Genome sequences of 17 halophilic strains isolated from different environments.</title>
        <authorList>
            <person name="Furrow R.E."/>
        </authorList>
    </citation>
    <scope>NUCLEOTIDE SEQUENCE [LARGE SCALE GENOMIC DNA]</scope>
    <source>
        <strain evidence="15 16">22506_14_FS</strain>
    </source>
</reference>
<dbReference type="GO" id="GO:0046872">
    <property type="term" value="F:metal ion binding"/>
    <property type="evidence" value="ECO:0007669"/>
    <property type="project" value="UniProtKB-KW"/>
</dbReference>
<evidence type="ECO:0000256" key="10">
    <source>
        <dbReference type="ARBA" id="ARBA00023049"/>
    </source>
</evidence>
<evidence type="ECO:0000256" key="2">
    <source>
        <dbReference type="ARBA" id="ARBA00004651"/>
    </source>
</evidence>
<evidence type="ECO:0000259" key="14">
    <source>
        <dbReference type="Pfam" id="PF01435"/>
    </source>
</evidence>
<keyword evidence="12" id="KW-0040">ANK repeat</keyword>
<evidence type="ECO:0000256" key="1">
    <source>
        <dbReference type="ARBA" id="ARBA00001947"/>
    </source>
</evidence>
<feature type="domain" description="Peptidase M48" evidence="14">
    <location>
        <begin position="70"/>
        <end position="153"/>
    </location>
</feature>
<evidence type="ECO:0000256" key="3">
    <source>
        <dbReference type="ARBA" id="ARBA00022475"/>
    </source>
</evidence>
<sequence length="463" mass="51665">MNHSKQLTSTSETSLFIILLVFSILTYIFLFFSVIGIVIITLLWLISFFSHGLFLGQIRSNGVKITDSQYPQINQKVYDLCKEMNIIKIPSVYVVESAGILNAFATRLLGRNFVVLYSDIFELIEEGAEDEVTFILAHELAHIKRNHILKQILLLPGNVVPFLGSAYSRACEYTCDRMGAYFIENGECAGNGLMILAVGKRLYQSVNKDAYIMQLQSERSFFVWLSELLSTHPPLPKRIAAVETFMNMREETYFPAPRKKIVILSLIIFLFFVGGVGSAVVASEVIIPSLSSVFEEESVFDDGEVTGITPLMEAIMSEDEAEFQSLISTGNLEATDSDGWNALHYAAEYPEDEKMLETLLDLGMNPDQKDHYGMTPLMVSSQNGFVSKVEHLLVAGADPNLEDQEGWTPLIYIAYMEPTNRNDLYKLLLAAGGDPLKEDEAGYSAIDYARDAGNEADVKLLSQ</sequence>
<keyword evidence="11 13" id="KW-0472">Membrane</keyword>